<dbReference type="PIR" id="F72367">
    <property type="entry name" value="F72367"/>
</dbReference>
<dbReference type="EMBL" id="AE000512">
    <property type="protein sequence ID" value="AAD35589.1"/>
    <property type="molecule type" value="Genomic_DNA"/>
</dbReference>
<protein>
    <submittedName>
        <fullName evidence="2">Uncharacterized protein</fullName>
    </submittedName>
</protein>
<name>Q9WYX4_THEMA</name>
<evidence type="ECO:0000313" key="3">
    <source>
        <dbReference type="Proteomes" id="UP000008183"/>
    </source>
</evidence>
<dbReference type="Proteomes" id="UP000008183">
    <property type="component" value="Chromosome"/>
</dbReference>
<accession>Q9WYX4</accession>
<dbReference type="InParanoid" id="Q9WYX4"/>
<dbReference type="EnsemblBacteria" id="AAD35589">
    <property type="protein sequence ID" value="AAD35589"/>
    <property type="gene ID" value="TM_0504"/>
</dbReference>
<sequence length="42" mass="4280">MEAGGFEPPSEDGGPWASPSAARVFALGRDLPRAGCPLPQPS</sequence>
<reference evidence="2 3" key="1">
    <citation type="journal article" date="1999" name="Nature">
        <title>Evidence for lateral gene transfer between Archaea and Bacteria from genome sequence of Thermotoga maritima.</title>
        <authorList>
            <person name="Nelson K.E."/>
            <person name="Clayton R.A."/>
            <person name="Gill S.R."/>
            <person name="Gwinn M.L."/>
            <person name="Dodson R.J."/>
            <person name="Haft D.H."/>
            <person name="Hickey E.K."/>
            <person name="Peterson J.D."/>
            <person name="Nelson W.C."/>
            <person name="Ketchum K.A."/>
            <person name="McDonald L."/>
            <person name="Utterback T.R."/>
            <person name="Malek J.A."/>
            <person name="Linher K.D."/>
            <person name="Garrett M.M."/>
            <person name="Stewart A.M."/>
            <person name="Cotton M.D."/>
            <person name="Pratt M.S."/>
            <person name="Phillips C.A."/>
            <person name="Richardson D."/>
            <person name="Heidelberg J."/>
            <person name="Sutton G.G."/>
            <person name="Fleischmann R.D."/>
            <person name="White O."/>
            <person name="Salzberg S.L."/>
            <person name="Smith H.O."/>
            <person name="Venter J.C."/>
            <person name="Fraser C.M."/>
        </authorList>
    </citation>
    <scope>NUCLEOTIDE SEQUENCE [LARGE SCALE GENOMIC DNA]</scope>
    <source>
        <strain evidence="3">ATCC 43589 / DSM 3109 / JCM 10099 / NBRC 100826 / MSB8</strain>
    </source>
</reference>
<dbReference type="AlphaFoldDB" id="Q9WYX4"/>
<organism evidence="2 3">
    <name type="scientific">Thermotoga maritima (strain ATCC 43589 / DSM 3109 / JCM 10099 / NBRC 100826 / MSB8)</name>
    <dbReference type="NCBI Taxonomy" id="243274"/>
    <lineage>
        <taxon>Bacteria</taxon>
        <taxon>Thermotogati</taxon>
        <taxon>Thermotogota</taxon>
        <taxon>Thermotogae</taxon>
        <taxon>Thermotogales</taxon>
        <taxon>Thermotogaceae</taxon>
        <taxon>Thermotoga</taxon>
    </lineage>
</organism>
<dbReference type="KEGG" id="tma:TM0504"/>
<keyword evidence="3" id="KW-1185">Reference proteome</keyword>
<proteinExistence type="predicted"/>
<evidence type="ECO:0000313" key="2">
    <source>
        <dbReference type="EMBL" id="AAD35589.1"/>
    </source>
</evidence>
<gene>
    <name evidence="2" type="ordered locus">TM_0504</name>
</gene>
<feature type="region of interest" description="Disordered" evidence="1">
    <location>
        <begin position="1"/>
        <end position="20"/>
    </location>
</feature>
<evidence type="ECO:0000256" key="1">
    <source>
        <dbReference type="SAM" id="MobiDB-lite"/>
    </source>
</evidence>